<name>A0A9P8KLJ4_9HYPO</name>
<dbReference type="InterPro" id="IPR040357">
    <property type="entry name" value="Vma22/CCDC115"/>
</dbReference>
<accession>A0A9P8KLJ4</accession>
<feature type="compositionally biased region" description="Basic and acidic residues" evidence="3">
    <location>
        <begin position="155"/>
        <end position="168"/>
    </location>
</feature>
<evidence type="ECO:0000256" key="1">
    <source>
        <dbReference type="ARBA" id="ARBA00093634"/>
    </source>
</evidence>
<gene>
    <name evidence="4" type="ORF">TsFJ059_007027</name>
</gene>
<evidence type="ECO:0000313" key="4">
    <source>
        <dbReference type="EMBL" id="KAH0524527.1"/>
    </source>
</evidence>
<dbReference type="Proteomes" id="UP000826573">
    <property type="component" value="Unassembled WGS sequence"/>
</dbReference>
<keyword evidence="2" id="KW-0175">Coiled coil</keyword>
<dbReference type="GO" id="GO:0051082">
    <property type="term" value="F:unfolded protein binding"/>
    <property type="evidence" value="ECO:0007669"/>
    <property type="project" value="TreeGrafter"/>
</dbReference>
<dbReference type="AlphaFoldDB" id="A0A9P8KLJ4"/>
<dbReference type="Pfam" id="PF21730">
    <property type="entry name" value="Vma22_CCDC115"/>
    <property type="match status" value="1"/>
</dbReference>
<feature type="coiled-coil region" evidence="2">
    <location>
        <begin position="33"/>
        <end position="60"/>
    </location>
</feature>
<dbReference type="GO" id="GO:0070072">
    <property type="term" value="P:vacuolar proton-transporting V-type ATPase complex assembly"/>
    <property type="evidence" value="ECO:0007669"/>
    <property type="project" value="InterPro"/>
</dbReference>
<evidence type="ECO:0000256" key="3">
    <source>
        <dbReference type="SAM" id="MobiDB-lite"/>
    </source>
</evidence>
<feature type="compositionally biased region" description="Basic and acidic residues" evidence="3">
    <location>
        <begin position="121"/>
        <end position="136"/>
    </location>
</feature>
<reference evidence="4 5" key="1">
    <citation type="submission" date="2021-08" db="EMBL/GenBank/DDBJ databases">
        <title>The highly contiguous genome resource for Trichoderma semiorbis FJ059, a fungal antagonistic to plant pathogens.</title>
        <authorList>
            <person name="Liu T."/>
        </authorList>
    </citation>
    <scope>NUCLEOTIDE SEQUENCE [LARGE SCALE GENOMIC DNA]</scope>
    <source>
        <strain evidence="4 5">FJ059</strain>
    </source>
</reference>
<keyword evidence="5" id="KW-1185">Reference proteome</keyword>
<dbReference type="PANTHER" id="PTHR31996">
    <property type="entry name" value="COILED-COIL DOMAIN-CONTAINING PROTEIN 115"/>
    <property type="match status" value="1"/>
</dbReference>
<proteinExistence type="predicted"/>
<feature type="coiled-coil region" evidence="2">
    <location>
        <begin position="203"/>
        <end position="230"/>
    </location>
</feature>
<evidence type="ECO:0000313" key="5">
    <source>
        <dbReference type="Proteomes" id="UP000826573"/>
    </source>
</evidence>
<protein>
    <recommendedName>
        <fullName evidence="1">Vacuolar ATPase assembly protein VMA22</fullName>
    </recommendedName>
</protein>
<dbReference type="GO" id="GO:1990871">
    <property type="term" value="C:Vma12-Vma22 assembly complex"/>
    <property type="evidence" value="ECO:0007669"/>
    <property type="project" value="TreeGrafter"/>
</dbReference>
<sequence>MNPETRPFDVNLSTSHLTSAPQQKHLNMEQQHIDSLLERYLNLIDEYSRLREELSKLQAGVFQNIARANFTGERGMRYGQDHYDERMRALRVLDIAPGGDDVPVFTVKSLNSPVDDEGQKEEEKRESGSDGDKADTQENSEANPEVEQSPEDQGEDKAKEEEKIKTKEMTNNPLRWFGILAPAPLRTAQTLSIQAVEQVIPRLISVNAEMEHVEIEIRRARKKRARAAAAAVAEKEAVGMEAVEAR</sequence>
<evidence type="ECO:0000256" key="2">
    <source>
        <dbReference type="SAM" id="Coils"/>
    </source>
</evidence>
<feature type="region of interest" description="Disordered" evidence="3">
    <location>
        <begin position="104"/>
        <end position="169"/>
    </location>
</feature>
<comment type="caution">
    <text evidence="4">The sequence shown here is derived from an EMBL/GenBank/DDBJ whole genome shotgun (WGS) entry which is preliminary data.</text>
</comment>
<dbReference type="EMBL" id="JAIMJC010000005">
    <property type="protein sequence ID" value="KAH0524527.1"/>
    <property type="molecule type" value="Genomic_DNA"/>
</dbReference>
<dbReference type="PANTHER" id="PTHR31996:SF2">
    <property type="entry name" value="COILED-COIL DOMAIN-CONTAINING PROTEIN 115"/>
    <property type="match status" value="1"/>
</dbReference>
<organism evidence="4 5">
    <name type="scientific">Trichoderma semiorbis</name>
    <dbReference type="NCBI Taxonomy" id="1491008"/>
    <lineage>
        <taxon>Eukaryota</taxon>
        <taxon>Fungi</taxon>
        <taxon>Dikarya</taxon>
        <taxon>Ascomycota</taxon>
        <taxon>Pezizomycotina</taxon>
        <taxon>Sordariomycetes</taxon>
        <taxon>Hypocreomycetidae</taxon>
        <taxon>Hypocreales</taxon>
        <taxon>Hypocreaceae</taxon>
        <taxon>Trichoderma</taxon>
    </lineage>
</organism>